<dbReference type="Proteomes" id="UP001055153">
    <property type="component" value="Unassembled WGS sequence"/>
</dbReference>
<protein>
    <submittedName>
        <fullName evidence="2">Uncharacterized protein</fullName>
    </submittedName>
</protein>
<sequence>MSEKTTNPLLPIAIVVSLPVLACLVLMLTDQGIERALLWSAIKIGLVLIVIGGALSFAASRLAEKSGR</sequence>
<organism evidence="2 3">
    <name type="scientific">Methylobacterium isbiliense</name>
    <dbReference type="NCBI Taxonomy" id="315478"/>
    <lineage>
        <taxon>Bacteria</taxon>
        <taxon>Pseudomonadati</taxon>
        <taxon>Pseudomonadota</taxon>
        <taxon>Alphaproteobacteria</taxon>
        <taxon>Hyphomicrobiales</taxon>
        <taxon>Methylobacteriaceae</taxon>
        <taxon>Methylobacterium</taxon>
    </lineage>
</organism>
<keyword evidence="3" id="KW-1185">Reference proteome</keyword>
<gene>
    <name evidence="2" type="ORF">GMJLKIPL_2166</name>
</gene>
<evidence type="ECO:0000256" key="1">
    <source>
        <dbReference type="SAM" id="Phobius"/>
    </source>
</evidence>
<keyword evidence="1" id="KW-0812">Transmembrane</keyword>
<evidence type="ECO:0000313" key="2">
    <source>
        <dbReference type="EMBL" id="GJE00247.1"/>
    </source>
</evidence>
<feature type="transmembrane region" description="Helical" evidence="1">
    <location>
        <begin position="12"/>
        <end position="29"/>
    </location>
</feature>
<accession>A0ABQ4SB77</accession>
<reference evidence="2" key="1">
    <citation type="journal article" date="2021" name="Front. Microbiol.">
        <title>Comprehensive Comparative Genomics and Phenotyping of Methylobacterium Species.</title>
        <authorList>
            <person name="Alessa O."/>
            <person name="Ogura Y."/>
            <person name="Fujitani Y."/>
            <person name="Takami H."/>
            <person name="Hayashi T."/>
            <person name="Sahin N."/>
            <person name="Tani A."/>
        </authorList>
    </citation>
    <scope>NUCLEOTIDE SEQUENCE</scope>
    <source>
        <strain evidence="2">DSM 17168</strain>
    </source>
</reference>
<evidence type="ECO:0000313" key="3">
    <source>
        <dbReference type="Proteomes" id="UP001055153"/>
    </source>
</evidence>
<keyword evidence="1" id="KW-1133">Transmembrane helix</keyword>
<dbReference type="RefSeq" id="WP_238235124.1">
    <property type="nucleotide sequence ID" value="NZ_BPQQ01000022.1"/>
</dbReference>
<feature type="transmembrane region" description="Helical" evidence="1">
    <location>
        <begin position="36"/>
        <end position="59"/>
    </location>
</feature>
<dbReference type="EMBL" id="BPQQ01000022">
    <property type="protein sequence ID" value="GJE00247.1"/>
    <property type="molecule type" value="Genomic_DNA"/>
</dbReference>
<name>A0ABQ4SB77_9HYPH</name>
<keyword evidence="1" id="KW-0472">Membrane</keyword>
<reference evidence="2" key="2">
    <citation type="submission" date="2021-08" db="EMBL/GenBank/DDBJ databases">
        <authorList>
            <person name="Tani A."/>
            <person name="Ola A."/>
            <person name="Ogura Y."/>
            <person name="Katsura K."/>
            <person name="Hayashi T."/>
        </authorList>
    </citation>
    <scope>NUCLEOTIDE SEQUENCE</scope>
    <source>
        <strain evidence="2">DSM 17168</strain>
    </source>
</reference>
<comment type="caution">
    <text evidence="2">The sequence shown here is derived from an EMBL/GenBank/DDBJ whole genome shotgun (WGS) entry which is preliminary data.</text>
</comment>
<proteinExistence type="predicted"/>